<feature type="domain" description="HTH tetR-type" evidence="6">
    <location>
        <begin position="24"/>
        <end position="84"/>
    </location>
</feature>
<evidence type="ECO:0000313" key="7">
    <source>
        <dbReference type="EMBL" id="EEQ93215.1"/>
    </source>
</evidence>
<dbReference type="InterPro" id="IPR050109">
    <property type="entry name" value="HTH-type_TetR-like_transc_reg"/>
</dbReference>
<keyword evidence="2" id="KW-0805">Transcription regulation</keyword>
<sequence length="227" mass="24735">MRKCIVRHRGEERMTASFRRAPDFDRRTDMIEATLDCIADLGIQATTVRAVAARAGVSNGLIRHHFASKANLIAAAYQRMIEMMTLPALSVLESDGGTPHDRLTRFIAASLGGAVADPRMLSLWATFVSQVHLDPDLEHEHREGYLAFRRATETLIAEVLSAEGREPTPQSCRNLAIAVNALIDGLWIEGCLSADEIDETTQIGIGLSSIGALLGIELPDAPPLPRE</sequence>
<feature type="DNA-binding region" description="H-T-H motif" evidence="5">
    <location>
        <begin position="47"/>
        <end position="66"/>
    </location>
</feature>
<evidence type="ECO:0000313" key="8">
    <source>
        <dbReference type="Proteomes" id="UP000004386"/>
    </source>
</evidence>
<reference evidence="7 8" key="1">
    <citation type="submission" date="2009-05" db="EMBL/GenBank/DDBJ databases">
        <authorList>
            <person name="Setubal J.C."/>
            <person name="Boyle S."/>
            <person name="Crasta O.R."/>
            <person name="Gillespie J.J."/>
            <person name="Kenyon R.W."/>
            <person name="Lu J."/>
            <person name="Mane S."/>
            <person name="Nagrani S."/>
            <person name="Shallom J.M."/>
            <person name="Shallom S."/>
            <person name="Shukla M."/>
            <person name="Snyder E.E."/>
            <person name="Sobral B.W."/>
            <person name="Wattam A.R."/>
            <person name="Will R."/>
            <person name="Williams K."/>
            <person name="Yoo H."/>
            <person name="Munk C."/>
            <person name="Tapia R."/>
            <person name="Green L."/>
            <person name="Rogers Y."/>
            <person name="Detter J.C."/>
            <person name="Bruce D."/>
            <person name="Brettin T.S."/>
            <person name="Tsolis R."/>
        </authorList>
    </citation>
    <scope>NUCLEOTIDE SEQUENCE [LARGE SCALE GENOMIC DNA]</scope>
    <source>
        <strain evidence="7 8">LMG 3301</strain>
    </source>
</reference>
<evidence type="ECO:0000256" key="2">
    <source>
        <dbReference type="ARBA" id="ARBA00023015"/>
    </source>
</evidence>
<evidence type="ECO:0000259" key="6">
    <source>
        <dbReference type="PROSITE" id="PS50977"/>
    </source>
</evidence>
<dbReference type="InterPro" id="IPR009057">
    <property type="entry name" value="Homeodomain-like_sf"/>
</dbReference>
<dbReference type="GO" id="GO:0000976">
    <property type="term" value="F:transcription cis-regulatory region binding"/>
    <property type="evidence" value="ECO:0007669"/>
    <property type="project" value="TreeGrafter"/>
</dbReference>
<name>C4WMQ3_9HYPH</name>
<evidence type="ECO:0000256" key="1">
    <source>
        <dbReference type="ARBA" id="ARBA00022491"/>
    </source>
</evidence>
<accession>C4WMQ3</accession>
<dbReference type="InterPro" id="IPR036271">
    <property type="entry name" value="Tet_transcr_reg_TetR-rel_C_sf"/>
</dbReference>
<dbReference type="Gene3D" id="1.10.357.10">
    <property type="entry name" value="Tetracycline Repressor, domain 2"/>
    <property type="match status" value="1"/>
</dbReference>
<comment type="caution">
    <text evidence="7">The sequence shown here is derived from an EMBL/GenBank/DDBJ whole genome shotgun (WGS) entry which is preliminary data.</text>
</comment>
<gene>
    <name evidence="7" type="ORF">OINT_2000354</name>
</gene>
<dbReference type="SUPFAM" id="SSF48498">
    <property type="entry name" value="Tetracyclin repressor-like, C-terminal domain"/>
    <property type="match status" value="1"/>
</dbReference>
<dbReference type="AlphaFoldDB" id="C4WMQ3"/>
<keyword evidence="3 5" id="KW-0238">DNA-binding</keyword>
<evidence type="ECO:0000256" key="4">
    <source>
        <dbReference type="ARBA" id="ARBA00023163"/>
    </source>
</evidence>
<dbReference type="Pfam" id="PF00440">
    <property type="entry name" value="TetR_N"/>
    <property type="match status" value="1"/>
</dbReference>
<dbReference type="GO" id="GO:0003700">
    <property type="term" value="F:DNA-binding transcription factor activity"/>
    <property type="evidence" value="ECO:0007669"/>
    <property type="project" value="TreeGrafter"/>
</dbReference>
<dbReference type="InterPro" id="IPR001647">
    <property type="entry name" value="HTH_TetR"/>
</dbReference>
<dbReference type="PANTHER" id="PTHR30055:SF228">
    <property type="entry name" value="TRANSCRIPTIONAL REGULATOR-RELATED"/>
    <property type="match status" value="1"/>
</dbReference>
<dbReference type="Pfam" id="PF13977">
    <property type="entry name" value="TetR_C_6"/>
    <property type="match status" value="1"/>
</dbReference>
<dbReference type="SUPFAM" id="SSF46689">
    <property type="entry name" value="Homeodomain-like"/>
    <property type="match status" value="1"/>
</dbReference>
<dbReference type="EMBL" id="ACQA01000002">
    <property type="protein sequence ID" value="EEQ93215.1"/>
    <property type="molecule type" value="Genomic_DNA"/>
</dbReference>
<proteinExistence type="predicted"/>
<evidence type="ECO:0000256" key="5">
    <source>
        <dbReference type="PROSITE-ProRule" id="PRU00335"/>
    </source>
</evidence>
<evidence type="ECO:0000256" key="3">
    <source>
        <dbReference type="ARBA" id="ARBA00023125"/>
    </source>
</evidence>
<dbReference type="PROSITE" id="PS50977">
    <property type="entry name" value="HTH_TETR_2"/>
    <property type="match status" value="1"/>
</dbReference>
<dbReference type="HOGENOM" id="CLU_069356_15_4_5"/>
<dbReference type="InterPro" id="IPR023772">
    <property type="entry name" value="DNA-bd_HTH_TetR-type_CS"/>
</dbReference>
<organism evidence="7 8">
    <name type="scientific">Brucella intermedia LMG 3301</name>
    <dbReference type="NCBI Taxonomy" id="641118"/>
    <lineage>
        <taxon>Bacteria</taxon>
        <taxon>Pseudomonadati</taxon>
        <taxon>Pseudomonadota</taxon>
        <taxon>Alphaproteobacteria</taxon>
        <taxon>Hyphomicrobiales</taxon>
        <taxon>Brucellaceae</taxon>
        <taxon>Brucella/Ochrobactrum group</taxon>
        <taxon>Brucella</taxon>
    </lineage>
</organism>
<dbReference type="PRINTS" id="PR00455">
    <property type="entry name" value="HTHTETR"/>
</dbReference>
<dbReference type="PANTHER" id="PTHR30055">
    <property type="entry name" value="HTH-TYPE TRANSCRIPTIONAL REGULATOR RUTR"/>
    <property type="match status" value="1"/>
</dbReference>
<protein>
    <submittedName>
        <fullName evidence="7">HTH-type transcriptional regulator betI</fullName>
    </submittedName>
</protein>
<keyword evidence="4" id="KW-0804">Transcription</keyword>
<dbReference type="Proteomes" id="UP000004386">
    <property type="component" value="Unassembled WGS sequence"/>
</dbReference>
<dbReference type="InterPro" id="IPR039538">
    <property type="entry name" value="BetI_C"/>
</dbReference>
<keyword evidence="1" id="KW-0678">Repressor</keyword>
<dbReference type="PROSITE" id="PS01081">
    <property type="entry name" value="HTH_TETR_1"/>
    <property type="match status" value="1"/>
</dbReference>